<evidence type="ECO:0000313" key="2">
    <source>
        <dbReference type="EMBL" id="CAK0870261.1"/>
    </source>
</evidence>
<accession>A0ABN9VDH6</accession>
<evidence type="ECO:0000256" key="1">
    <source>
        <dbReference type="SAM" id="MobiDB-lite"/>
    </source>
</evidence>
<gene>
    <name evidence="2" type="ORF">PCOR1329_LOCUS56414</name>
</gene>
<protein>
    <submittedName>
        <fullName evidence="2">Uncharacterized protein</fullName>
    </submittedName>
</protein>
<proteinExistence type="predicted"/>
<evidence type="ECO:0000313" key="3">
    <source>
        <dbReference type="Proteomes" id="UP001189429"/>
    </source>
</evidence>
<comment type="caution">
    <text evidence="2">The sequence shown here is derived from an EMBL/GenBank/DDBJ whole genome shotgun (WGS) entry which is preliminary data.</text>
</comment>
<organism evidence="2 3">
    <name type="scientific">Prorocentrum cordatum</name>
    <dbReference type="NCBI Taxonomy" id="2364126"/>
    <lineage>
        <taxon>Eukaryota</taxon>
        <taxon>Sar</taxon>
        <taxon>Alveolata</taxon>
        <taxon>Dinophyceae</taxon>
        <taxon>Prorocentrales</taxon>
        <taxon>Prorocentraceae</taxon>
        <taxon>Prorocentrum</taxon>
    </lineage>
</organism>
<dbReference type="Proteomes" id="UP001189429">
    <property type="component" value="Unassembled WGS sequence"/>
</dbReference>
<feature type="non-terminal residue" evidence="2">
    <location>
        <position position="230"/>
    </location>
</feature>
<dbReference type="EMBL" id="CAUYUJ010016944">
    <property type="protein sequence ID" value="CAK0870261.1"/>
    <property type="molecule type" value="Genomic_DNA"/>
</dbReference>
<feature type="compositionally biased region" description="Acidic residues" evidence="1">
    <location>
        <begin position="209"/>
        <end position="230"/>
    </location>
</feature>
<name>A0ABN9VDH6_9DINO</name>
<sequence length="230" mass="24948">MAQLPEPYQGSLVLSDRWHRKDRRFSSRGATAGHLSPDLPEIYEGFLCTSRTASAREPARGGLGQEQDCIHPPVATWPDRCSWVLHSPQMREAGFRLRLASGVNPAARASGATNASPTQATFAARHQSAELAMRSEDLVASVTTGLNGAAVEGTLYSLLSVPEFRARSHHAGLEGMLRSIHAQAASLGDELSTRQIEYLLEQLHPSPEAETDGGDSGEDDEDDDENFLEE</sequence>
<feature type="region of interest" description="Disordered" evidence="1">
    <location>
        <begin position="199"/>
        <end position="230"/>
    </location>
</feature>
<keyword evidence="3" id="KW-1185">Reference proteome</keyword>
<reference evidence="2" key="1">
    <citation type="submission" date="2023-10" db="EMBL/GenBank/DDBJ databases">
        <authorList>
            <person name="Chen Y."/>
            <person name="Shah S."/>
            <person name="Dougan E. K."/>
            <person name="Thang M."/>
            <person name="Chan C."/>
        </authorList>
    </citation>
    <scope>NUCLEOTIDE SEQUENCE [LARGE SCALE GENOMIC DNA]</scope>
</reference>